<dbReference type="PANTHER" id="PTHR11803">
    <property type="entry name" value="2-IMINOBUTANOATE/2-IMINOPROPANOATE DEAMINASE RIDA"/>
    <property type="match status" value="1"/>
</dbReference>
<dbReference type="CDD" id="cd00448">
    <property type="entry name" value="YjgF_YER057c_UK114_family"/>
    <property type="match status" value="1"/>
</dbReference>
<evidence type="ECO:0000313" key="3">
    <source>
        <dbReference type="Proteomes" id="UP001595444"/>
    </source>
</evidence>
<proteinExistence type="inferred from homology"/>
<dbReference type="Gene3D" id="3.30.1330.40">
    <property type="entry name" value="RutC-like"/>
    <property type="match status" value="1"/>
</dbReference>
<keyword evidence="3" id="KW-1185">Reference proteome</keyword>
<organism evidence="2 3">
    <name type="scientific">Kordiimonas pumila</name>
    <dbReference type="NCBI Taxonomy" id="2161677"/>
    <lineage>
        <taxon>Bacteria</taxon>
        <taxon>Pseudomonadati</taxon>
        <taxon>Pseudomonadota</taxon>
        <taxon>Alphaproteobacteria</taxon>
        <taxon>Kordiimonadales</taxon>
        <taxon>Kordiimonadaceae</taxon>
        <taxon>Kordiimonas</taxon>
    </lineage>
</organism>
<dbReference type="InterPro" id="IPR006175">
    <property type="entry name" value="YjgF/YER057c/UK114"/>
</dbReference>
<dbReference type="Proteomes" id="UP001595444">
    <property type="component" value="Unassembled WGS sequence"/>
</dbReference>
<reference evidence="3" key="1">
    <citation type="journal article" date="2019" name="Int. J. Syst. Evol. Microbiol.">
        <title>The Global Catalogue of Microorganisms (GCM) 10K type strain sequencing project: providing services to taxonomists for standard genome sequencing and annotation.</title>
        <authorList>
            <consortium name="The Broad Institute Genomics Platform"/>
            <consortium name="The Broad Institute Genome Sequencing Center for Infectious Disease"/>
            <person name="Wu L."/>
            <person name="Ma J."/>
        </authorList>
    </citation>
    <scope>NUCLEOTIDE SEQUENCE [LARGE SCALE GENOMIC DNA]</scope>
    <source>
        <strain evidence="3">KCTC 62164</strain>
    </source>
</reference>
<dbReference type="RefSeq" id="WP_194213769.1">
    <property type="nucleotide sequence ID" value="NZ_CP061205.1"/>
</dbReference>
<gene>
    <name evidence="2" type="ORF">ACFOKA_11720</name>
</gene>
<keyword evidence="2" id="KW-0378">Hydrolase</keyword>
<comment type="caution">
    <text evidence="2">The sequence shown here is derived from an EMBL/GenBank/DDBJ whole genome shotgun (WGS) entry which is preliminary data.</text>
</comment>
<comment type="similarity">
    <text evidence="1">Belongs to the RutC family.</text>
</comment>
<protein>
    <submittedName>
        <fullName evidence="2">RidA family protein</fullName>
        <ecNumber evidence="2">3.5.-.-</ecNumber>
    </submittedName>
</protein>
<dbReference type="Pfam" id="PF01042">
    <property type="entry name" value="Ribonuc_L-PSP"/>
    <property type="match status" value="1"/>
</dbReference>
<dbReference type="EMBL" id="JBHRSL010000010">
    <property type="protein sequence ID" value="MFC3052571.1"/>
    <property type="molecule type" value="Genomic_DNA"/>
</dbReference>
<sequence length="136" mass="14756">MTHIPHTKSDDGGILFFPSTRPGSPFSRAVQVGNILYLSGQIGNNPDGTLPDSLADQTRNTMTNISNALASLGSNMEQIFKCTIMMEDMTRWKEFNAVYLEFFDAEKLPARSAFGASGLVAGALLEIECCAYAPQT</sequence>
<evidence type="ECO:0000313" key="2">
    <source>
        <dbReference type="EMBL" id="MFC3052571.1"/>
    </source>
</evidence>
<name>A0ABV7D6T3_9PROT</name>
<accession>A0ABV7D6T3</accession>
<evidence type="ECO:0000256" key="1">
    <source>
        <dbReference type="ARBA" id="ARBA00010552"/>
    </source>
</evidence>
<dbReference type="InterPro" id="IPR035959">
    <property type="entry name" value="RutC-like_sf"/>
</dbReference>
<dbReference type="PROSITE" id="PS01094">
    <property type="entry name" value="UPF0076"/>
    <property type="match status" value="1"/>
</dbReference>
<dbReference type="PANTHER" id="PTHR11803:SF58">
    <property type="entry name" value="PROTEIN HMF1-RELATED"/>
    <property type="match status" value="1"/>
</dbReference>
<dbReference type="SUPFAM" id="SSF55298">
    <property type="entry name" value="YjgF-like"/>
    <property type="match status" value="1"/>
</dbReference>
<dbReference type="EC" id="3.5.-.-" evidence="2"/>
<dbReference type="GO" id="GO:0016787">
    <property type="term" value="F:hydrolase activity"/>
    <property type="evidence" value="ECO:0007669"/>
    <property type="project" value="UniProtKB-KW"/>
</dbReference>
<dbReference type="InterPro" id="IPR019897">
    <property type="entry name" value="RidA_CS"/>
</dbReference>